<evidence type="ECO:0000313" key="2">
    <source>
        <dbReference type="EMBL" id="RDI44079.1"/>
    </source>
</evidence>
<dbReference type="EMBL" id="QQAY01000003">
    <property type="protein sequence ID" value="RDI44079.1"/>
    <property type="molecule type" value="Genomic_DNA"/>
</dbReference>
<dbReference type="Gene3D" id="3.90.1310.10">
    <property type="entry name" value="Penicillin-binding protein 2a (Domain 2)"/>
    <property type="match status" value="1"/>
</dbReference>
<proteinExistence type="predicted"/>
<evidence type="ECO:0000313" key="3">
    <source>
        <dbReference type="Proteomes" id="UP000255326"/>
    </source>
</evidence>
<dbReference type="Pfam" id="PF00905">
    <property type="entry name" value="Transpeptidase"/>
    <property type="match status" value="1"/>
</dbReference>
<keyword evidence="2" id="KW-0131">Cell cycle</keyword>
<keyword evidence="3" id="KW-1185">Reference proteome</keyword>
<reference evidence="2 3" key="1">
    <citation type="submission" date="2018-07" db="EMBL/GenBank/DDBJ databases">
        <title>Genomic Encyclopedia of Type Strains, Phase IV (KMG-IV): sequencing the most valuable type-strain genomes for metagenomic binning, comparative biology and taxonomic classification.</title>
        <authorList>
            <person name="Goeker M."/>
        </authorList>
    </citation>
    <scope>NUCLEOTIDE SEQUENCE [LARGE SCALE GENOMIC DNA]</scope>
    <source>
        <strain evidence="2 3">DSM 25281</strain>
    </source>
</reference>
<accession>A0A370GLB6</accession>
<dbReference type="GO" id="GO:0051301">
    <property type="term" value="P:cell division"/>
    <property type="evidence" value="ECO:0007669"/>
    <property type="project" value="UniProtKB-KW"/>
</dbReference>
<dbReference type="RefSeq" id="WP_114744965.1">
    <property type="nucleotide sequence ID" value="NZ_QQAY01000003.1"/>
</dbReference>
<dbReference type="Proteomes" id="UP000255326">
    <property type="component" value="Unassembled WGS sequence"/>
</dbReference>
<evidence type="ECO:0000259" key="1">
    <source>
        <dbReference type="Pfam" id="PF00905"/>
    </source>
</evidence>
<dbReference type="GO" id="GO:0071972">
    <property type="term" value="F:peptidoglycan L,D-transpeptidase activity"/>
    <property type="evidence" value="ECO:0007669"/>
    <property type="project" value="TreeGrafter"/>
</dbReference>
<organism evidence="2 3">
    <name type="scientific">Falsibacillus pallidus</name>
    <dbReference type="NCBI Taxonomy" id="493781"/>
    <lineage>
        <taxon>Bacteria</taxon>
        <taxon>Bacillati</taxon>
        <taxon>Bacillota</taxon>
        <taxon>Bacilli</taxon>
        <taxon>Bacillales</taxon>
        <taxon>Bacillaceae</taxon>
        <taxon>Falsibacillus</taxon>
    </lineage>
</organism>
<dbReference type="InterPro" id="IPR012338">
    <property type="entry name" value="Beta-lactam/transpept-like"/>
</dbReference>
<comment type="caution">
    <text evidence="2">The sequence shown here is derived from an EMBL/GenBank/DDBJ whole genome shotgun (WGS) entry which is preliminary data.</text>
</comment>
<sequence length="587" mass="64870">MRRKRIYGLGILIFIGLAILTWRLSSIQLFATENFSNHHINLIESSVSQRTQELEINDGRGQFLDRKGNPLTFTEKPVVVIFPFLKKTVWDKGKVASILHISSQQLEEEVQKASKPMVLGGKTPIVLDSRQEDQINSLEIPGLFAVKKSFAVSSHIAEDILGFTAKNDNLYKRKYPDRKDIDIPPIGVEGLQKTFDEFLLPDGASKLVYHVDGEGQPLFGNKVKYVEPANPFYPVYIKTTIDQEIQMGIDDILRKRGMKKGGAVLLDIKTGDILAMASLPDRSEKDPYKNGGAVNYMLKQETPGSVFKTVIAAAAIEKGAADEKEFFECSTDLYGKEASRELGKLNFDESFSQSCNRTFGETAKKLMEQDPDTIESFAQKLGLIGGAGWQGDLYHVTGFHQFEEDKGTIFINEENKSDANFIAQTGIGQKDVSVTPLAVANMMAAIARGGEKKMARAVSEIDYQNGTAMFEFPEKDLDGSTISPYTAIKLQRLLRLVVTGENGTGKSLNGLPYDVAGKSGTAQTGKGDLYNKWFAGYFPFEKPRYALAVVNLDVADGEGGVNPMFADIVQFLYEKDQQTGNEALPNQ</sequence>
<dbReference type="GO" id="GO:0071555">
    <property type="term" value="P:cell wall organization"/>
    <property type="evidence" value="ECO:0007669"/>
    <property type="project" value="TreeGrafter"/>
</dbReference>
<dbReference type="InterPro" id="IPR036138">
    <property type="entry name" value="PBP_dimer_sf"/>
</dbReference>
<dbReference type="InterPro" id="IPR001460">
    <property type="entry name" value="PCN-bd_Tpept"/>
</dbReference>
<dbReference type="GO" id="GO:0008658">
    <property type="term" value="F:penicillin binding"/>
    <property type="evidence" value="ECO:0007669"/>
    <property type="project" value="InterPro"/>
</dbReference>
<feature type="domain" description="Penicillin-binding protein transpeptidase" evidence="1">
    <location>
        <begin position="261"/>
        <end position="569"/>
    </location>
</feature>
<dbReference type="SUPFAM" id="SSF56519">
    <property type="entry name" value="Penicillin binding protein dimerisation domain"/>
    <property type="match status" value="1"/>
</dbReference>
<name>A0A370GLB6_9BACI</name>
<keyword evidence="2" id="KW-0132">Cell division</keyword>
<dbReference type="OrthoDB" id="2985542at2"/>
<dbReference type="Gene3D" id="3.40.710.10">
    <property type="entry name" value="DD-peptidase/beta-lactamase superfamily"/>
    <property type="match status" value="1"/>
</dbReference>
<dbReference type="InterPro" id="IPR050515">
    <property type="entry name" value="Beta-lactam/transpept"/>
</dbReference>
<dbReference type="SUPFAM" id="SSF56601">
    <property type="entry name" value="beta-lactamase/transpeptidase-like"/>
    <property type="match status" value="1"/>
</dbReference>
<protein>
    <submittedName>
        <fullName evidence="2">Cell division protein FtsI/penicillin-binding protein 2</fullName>
    </submittedName>
</protein>
<dbReference type="PANTHER" id="PTHR30627:SF24">
    <property type="entry name" value="PENICILLIN-BINDING PROTEIN 4B"/>
    <property type="match status" value="1"/>
</dbReference>
<dbReference type="PANTHER" id="PTHR30627">
    <property type="entry name" value="PEPTIDOGLYCAN D,D-TRANSPEPTIDASE"/>
    <property type="match status" value="1"/>
</dbReference>
<dbReference type="GO" id="GO:0005886">
    <property type="term" value="C:plasma membrane"/>
    <property type="evidence" value="ECO:0007669"/>
    <property type="project" value="TreeGrafter"/>
</dbReference>
<dbReference type="AlphaFoldDB" id="A0A370GLB6"/>
<gene>
    <name evidence="2" type="ORF">DFR59_103142</name>
</gene>